<feature type="domain" description="Gram-positive cocci surface proteins LPxTG" evidence="9">
    <location>
        <begin position="441"/>
        <end position="470"/>
    </location>
</feature>
<feature type="region of interest" description="Disordered" evidence="6">
    <location>
        <begin position="367"/>
        <end position="448"/>
    </location>
</feature>
<evidence type="ECO:0000256" key="2">
    <source>
        <dbReference type="ARBA" id="ARBA00022525"/>
    </source>
</evidence>
<feature type="compositionally biased region" description="Polar residues" evidence="6">
    <location>
        <begin position="424"/>
        <end position="436"/>
    </location>
</feature>
<organism evidence="10 11">
    <name type="scientific">Eubacterium multiforme</name>
    <dbReference type="NCBI Taxonomy" id="83339"/>
    <lineage>
        <taxon>Bacteria</taxon>
        <taxon>Bacillati</taxon>
        <taxon>Bacillota</taxon>
        <taxon>Clostridia</taxon>
        <taxon>Eubacteriales</taxon>
        <taxon>Eubacteriaceae</taxon>
        <taxon>Eubacterium</taxon>
    </lineage>
</organism>
<keyword evidence="1" id="KW-0134">Cell wall</keyword>
<evidence type="ECO:0000259" key="9">
    <source>
        <dbReference type="PROSITE" id="PS50847"/>
    </source>
</evidence>
<feature type="compositionally biased region" description="Polar residues" evidence="6">
    <location>
        <begin position="34"/>
        <end position="43"/>
    </location>
</feature>
<keyword evidence="7" id="KW-1133">Transmembrane helix</keyword>
<evidence type="ECO:0000256" key="3">
    <source>
        <dbReference type="ARBA" id="ARBA00022729"/>
    </source>
</evidence>
<dbReference type="EMBL" id="JAUSUF010000019">
    <property type="protein sequence ID" value="MDQ0151139.1"/>
    <property type="molecule type" value="Genomic_DNA"/>
</dbReference>
<feature type="compositionally biased region" description="Basic and acidic residues" evidence="6">
    <location>
        <begin position="398"/>
        <end position="423"/>
    </location>
</feature>
<comment type="caution">
    <text evidence="10">The sequence shown here is derived from an EMBL/GenBank/DDBJ whole genome shotgun (WGS) entry which is preliminary data.</text>
</comment>
<evidence type="ECO:0000313" key="10">
    <source>
        <dbReference type="EMBL" id="MDQ0151139.1"/>
    </source>
</evidence>
<protein>
    <submittedName>
        <fullName evidence="10">LPXTG-motif cell wall-anchored protein</fullName>
    </submittedName>
</protein>
<feature type="region of interest" description="Disordered" evidence="6">
    <location>
        <begin position="34"/>
        <end position="69"/>
    </location>
</feature>
<gene>
    <name evidence="10" type="ORF">J2S18_003116</name>
</gene>
<dbReference type="PROSITE" id="PS50847">
    <property type="entry name" value="GRAM_POS_ANCHORING"/>
    <property type="match status" value="1"/>
</dbReference>
<sequence>MKKKFLSAMLAGTIIMTNSVSVFATENSKNLQNNTNEVEVSLNSEKEEKTKSNTTKKSEKKQTKKKTMDQATHEQLIYAIDEMKEAIPLLDTADFTNQSRYDRMIAFSTASLDRVRGFDESKITAEMKPHIEWIEESGDEIRNATYRINRVLHAINNVKTVFSPDRKDTIENKKIVLKSLDQVIKEEKEASILNQKTLDSSSDILKKYSEKLKEEIENSQADEALLKELTYAVEEMRIAKDLFETADFTNKDNYDRMIIFATTSLDRSRALNIKEDHKWYGHIKWIEATGDRIRNATNSIDRLLVAIDNVKTVFNPDRKDTVDNMKIVLNILNDIINQEEAAGHLNKVTIESAKKILKDYWFNMPASPDGEVPDMGVDPEKPDTGVKPEQPEEPSNPDEEKPDTGVKPEQPEKPSNPNEEKPSTNKPTKPSNNATTIKGPLPKTGFQNGLLSLGIISTLSGAFLTFKKRK</sequence>
<keyword evidence="2" id="KW-0964">Secreted</keyword>
<accession>A0ABT9UXV4</accession>
<dbReference type="Proteomes" id="UP001228504">
    <property type="component" value="Unassembled WGS sequence"/>
</dbReference>
<evidence type="ECO:0000313" key="11">
    <source>
        <dbReference type="Proteomes" id="UP001228504"/>
    </source>
</evidence>
<feature type="coiled-coil region" evidence="5">
    <location>
        <begin position="170"/>
        <end position="229"/>
    </location>
</feature>
<evidence type="ECO:0000256" key="6">
    <source>
        <dbReference type="SAM" id="MobiDB-lite"/>
    </source>
</evidence>
<evidence type="ECO:0000256" key="7">
    <source>
        <dbReference type="SAM" id="Phobius"/>
    </source>
</evidence>
<keyword evidence="4" id="KW-0572">Peptidoglycan-anchor</keyword>
<evidence type="ECO:0000256" key="5">
    <source>
        <dbReference type="SAM" id="Coils"/>
    </source>
</evidence>
<feature type="compositionally biased region" description="Basic and acidic residues" evidence="6">
    <location>
        <begin position="378"/>
        <end position="390"/>
    </location>
</feature>
<dbReference type="RefSeq" id="WP_307488129.1">
    <property type="nucleotide sequence ID" value="NZ_JAUSUF010000019.1"/>
</dbReference>
<feature type="transmembrane region" description="Helical" evidence="7">
    <location>
        <begin position="449"/>
        <end position="466"/>
    </location>
</feature>
<keyword evidence="11" id="KW-1185">Reference proteome</keyword>
<evidence type="ECO:0000256" key="1">
    <source>
        <dbReference type="ARBA" id="ARBA00022512"/>
    </source>
</evidence>
<keyword evidence="7" id="KW-0812">Transmembrane</keyword>
<keyword evidence="3 8" id="KW-0732">Signal</keyword>
<feature type="signal peptide" evidence="8">
    <location>
        <begin position="1"/>
        <end position="24"/>
    </location>
</feature>
<name>A0ABT9UXV4_9FIRM</name>
<feature type="compositionally biased region" description="Basic and acidic residues" evidence="6">
    <location>
        <begin position="44"/>
        <end position="69"/>
    </location>
</feature>
<dbReference type="InterPro" id="IPR019931">
    <property type="entry name" value="LPXTG_anchor"/>
</dbReference>
<dbReference type="NCBIfam" id="TIGR01167">
    <property type="entry name" value="LPXTG_anchor"/>
    <property type="match status" value="1"/>
</dbReference>
<keyword evidence="7" id="KW-0472">Membrane</keyword>
<evidence type="ECO:0000256" key="4">
    <source>
        <dbReference type="ARBA" id="ARBA00023088"/>
    </source>
</evidence>
<feature type="chain" id="PRO_5045252042" evidence="8">
    <location>
        <begin position="25"/>
        <end position="470"/>
    </location>
</feature>
<reference evidence="10 11" key="1">
    <citation type="submission" date="2023-07" db="EMBL/GenBank/DDBJ databases">
        <title>Genomic Encyclopedia of Type Strains, Phase IV (KMG-IV): sequencing the most valuable type-strain genomes for metagenomic binning, comparative biology and taxonomic classification.</title>
        <authorList>
            <person name="Goeker M."/>
        </authorList>
    </citation>
    <scope>NUCLEOTIDE SEQUENCE [LARGE SCALE GENOMIC DNA]</scope>
    <source>
        <strain evidence="10 11">DSM 20694</strain>
    </source>
</reference>
<keyword evidence="5" id="KW-0175">Coiled coil</keyword>
<evidence type="ECO:0000256" key="8">
    <source>
        <dbReference type="SAM" id="SignalP"/>
    </source>
</evidence>
<proteinExistence type="predicted"/>